<proteinExistence type="predicted"/>
<accession>A0ACC0ARE6</accession>
<keyword evidence="2" id="KW-1185">Reference proteome</keyword>
<comment type="caution">
    <text evidence="1">The sequence shown here is derived from an EMBL/GenBank/DDBJ whole genome shotgun (WGS) entry which is preliminary data.</text>
</comment>
<evidence type="ECO:0000313" key="2">
    <source>
        <dbReference type="Proteomes" id="UP001060085"/>
    </source>
</evidence>
<dbReference type="EMBL" id="CM044705">
    <property type="protein sequence ID" value="KAI5663582.1"/>
    <property type="molecule type" value="Genomic_DNA"/>
</dbReference>
<reference evidence="2" key="1">
    <citation type="journal article" date="2023" name="Nat. Plants">
        <title>Single-cell RNA sequencing provides a high-resolution roadmap for understanding the multicellular compartmentation of specialized metabolism.</title>
        <authorList>
            <person name="Sun S."/>
            <person name="Shen X."/>
            <person name="Li Y."/>
            <person name="Li Y."/>
            <person name="Wang S."/>
            <person name="Li R."/>
            <person name="Zhang H."/>
            <person name="Shen G."/>
            <person name="Guo B."/>
            <person name="Wei J."/>
            <person name="Xu J."/>
            <person name="St-Pierre B."/>
            <person name="Chen S."/>
            <person name="Sun C."/>
        </authorList>
    </citation>
    <scope>NUCLEOTIDE SEQUENCE [LARGE SCALE GENOMIC DNA]</scope>
</reference>
<gene>
    <name evidence="1" type="ORF">M9H77_22905</name>
</gene>
<protein>
    <submittedName>
        <fullName evidence="1">Uncharacterized protein</fullName>
    </submittedName>
</protein>
<organism evidence="1 2">
    <name type="scientific">Catharanthus roseus</name>
    <name type="common">Madagascar periwinkle</name>
    <name type="synonym">Vinca rosea</name>
    <dbReference type="NCBI Taxonomy" id="4058"/>
    <lineage>
        <taxon>Eukaryota</taxon>
        <taxon>Viridiplantae</taxon>
        <taxon>Streptophyta</taxon>
        <taxon>Embryophyta</taxon>
        <taxon>Tracheophyta</taxon>
        <taxon>Spermatophyta</taxon>
        <taxon>Magnoliopsida</taxon>
        <taxon>eudicotyledons</taxon>
        <taxon>Gunneridae</taxon>
        <taxon>Pentapetalae</taxon>
        <taxon>asterids</taxon>
        <taxon>lamiids</taxon>
        <taxon>Gentianales</taxon>
        <taxon>Apocynaceae</taxon>
        <taxon>Rauvolfioideae</taxon>
        <taxon>Vinceae</taxon>
        <taxon>Catharanthinae</taxon>
        <taxon>Catharanthus</taxon>
    </lineage>
</organism>
<sequence>MSLSDLRDRGSSIFSPKLPELILLYEFLYNRDVVNTSAWPSREFDGDFPHPPLPDYLRQTSPPLPPLPLPPSSTNPTVDAHAKPNLGISSQIKLTFLVCSSSILLDIALVTGCNNFIVSCASWVIQPHHGMDLGIQIQSFYNGVSFGARHLIDASAGGSITMNSYTSEDREPSPNLSGSLDHDDTCSMIDAIDPHISTLVWEFVQEDALLIAL</sequence>
<dbReference type="Proteomes" id="UP001060085">
    <property type="component" value="Linkage Group LG05"/>
</dbReference>
<name>A0ACC0ARE6_CATRO</name>
<evidence type="ECO:0000313" key="1">
    <source>
        <dbReference type="EMBL" id="KAI5663582.1"/>
    </source>
</evidence>